<protein>
    <recommendedName>
        <fullName evidence="9">Tetratricopeptide SHNi-TPR domain-containing protein</fullName>
    </recommendedName>
</protein>
<dbReference type="PANTHER" id="PTHR15081">
    <property type="entry name" value="NUCLEAR AUTOANTIGENIC SPERM PROTEIN NASP -RELATED"/>
    <property type="match status" value="1"/>
</dbReference>
<dbReference type="Pfam" id="PF10516">
    <property type="entry name" value="SHNi-TPR"/>
    <property type="match status" value="1"/>
</dbReference>
<keyword evidence="7" id="KW-0175">Coiled coil</keyword>
<evidence type="ECO:0000313" key="11">
    <source>
        <dbReference type="Proteomes" id="UP000615446"/>
    </source>
</evidence>
<dbReference type="Gene3D" id="1.25.40.10">
    <property type="entry name" value="Tetratricopeptide repeat domain"/>
    <property type="match status" value="1"/>
</dbReference>
<evidence type="ECO:0000256" key="3">
    <source>
        <dbReference type="ARBA" id="ARBA00022737"/>
    </source>
</evidence>
<comment type="caution">
    <text evidence="10">The sequence shown here is derived from an EMBL/GenBank/DDBJ whole genome shotgun (WGS) entry which is preliminary data.</text>
</comment>
<dbReference type="AlphaFoldDB" id="A0A8H3MA03"/>
<keyword evidence="4 6" id="KW-0802">TPR repeat</keyword>
<keyword evidence="3" id="KW-0677">Repeat</keyword>
<dbReference type="EMBL" id="BLAL01000300">
    <property type="protein sequence ID" value="GET01508.1"/>
    <property type="molecule type" value="Genomic_DNA"/>
</dbReference>
<feature type="repeat" description="TPR" evidence="6">
    <location>
        <begin position="209"/>
        <end position="242"/>
    </location>
</feature>
<dbReference type="PROSITE" id="PS50005">
    <property type="entry name" value="TPR"/>
    <property type="match status" value="1"/>
</dbReference>
<comment type="similarity">
    <text evidence="2">Belongs to the NASP family.</text>
</comment>
<evidence type="ECO:0000256" key="7">
    <source>
        <dbReference type="SAM" id="Coils"/>
    </source>
</evidence>
<evidence type="ECO:0000256" key="5">
    <source>
        <dbReference type="ARBA" id="ARBA00023242"/>
    </source>
</evidence>
<dbReference type="GO" id="GO:0005654">
    <property type="term" value="C:nucleoplasm"/>
    <property type="evidence" value="ECO:0007669"/>
    <property type="project" value="TreeGrafter"/>
</dbReference>
<feature type="compositionally biased region" description="Low complexity" evidence="8">
    <location>
        <begin position="409"/>
        <end position="427"/>
    </location>
</feature>
<keyword evidence="5" id="KW-0539">Nucleus</keyword>
<accession>A0A8H3MA03</accession>
<feature type="compositionally biased region" description="Basic and acidic residues" evidence="8">
    <location>
        <begin position="433"/>
        <end position="448"/>
    </location>
</feature>
<dbReference type="InterPro" id="IPR019734">
    <property type="entry name" value="TPR_rpt"/>
</dbReference>
<feature type="region of interest" description="Disordered" evidence="8">
    <location>
        <begin position="409"/>
        <end position="487"/>
    </location>
</feature>
<feature type="coiled-coil region" evidence="7">
    <location>
        <begin position="318"/>
        <end position="349"/>
    </location>
</feature>
<evidence type="ECO:0000256" key="8">
    <source>
        <dbReference type="SAM" id="MobiDB-lite"/>
    </source>
</evidence>
<name>A0A8H3MA03_9GLOM</name>
<evidence type="ECO:0000256" key="4">
    <source>
        <dbReference type="ARBA" id="ARBA00022803"/>
    </source>
</evidence>
<dbReference type="GO" id="GO:0006335">
    <property type="term" value="P:DNA replication-dependent chromatin assembly"/>
    <property type="evidence" value="ECO:0007669"/>
    <property type="project" value="TreeGrafter"/>
</dbReference>
<dbReference type="Proteomes" id="UP000615446">
    <property type="component" value="Unassembled WGS sequence"/>
</dbReference>
<evidence type="ECO:0000256" key="6">
    <source>
        <dbReference type="PROSITE-ProRule" id="PRU00339"/>
    </source>
</evidence>
<proteinExistence type="inferred from homology"/>
<evidence type="ECO:0000259" key="9">
    <source>
        <dbReference type="Pfam" id="PF10516"/>
    </source>
</evidence>
<dbReference type="SUPFAM" id="SSF48452">
    <property type="entry name" value="TPR-like"/>
    <property type="match status" value="1"/>
</dbReference>
<dbReference type="InterPro" id="IPR051730">
    <property type="entry name" value="NASP-like"/>
</dbReference>
<dbReference type="InterPro" id="IPR019544">
    <property type="entry name" value="Tetratricopeptide_SHNi-TPR_dom"/>
</dbReference>
<sequence>MSSSSNAPTEENTNMSSSANITPQIYYELLPQSALLPEENLSLPDTIKLLTEEGTKAFKLKDYETAVLKYEEASQLAELHYGRSEEFADALFNYGKALIENSIFQTSVLGDNSLEKRIALEIQEDELQHNNSHIYFEGEPSFEDEMVEDLTEEGLESETNNKEGESHTEAANESETDQDSDLNVANDVLTIARDIYLDAGTEKSKASLGEVYMKLGDISLEQENFDQAVIDYRGAVKVKLERLSDDNMELTEAHWKLALALSASTDRSLIDQAIEHVERAMEVLNKCKKNLLEKLASVQETYGKGKQVAKSDDNTEDIEKKLNEIDQFLIEMEAKIDELNTTKVNREKEVPTPSEIALAEYVKMLTPSAESDRTTNAGSSSITSNVPINDITSLIKRKVVEDIKNIDENSTNTTTNTASNENNITNTMIDEGEEKKRKVENLIDEKTGEGNGEGRSGENDESSPNKKNKSDNNNFTLPIIAKNLWKE</sequence>
<evidence type="ECO:0000313" key="10">
    <source>
        <dbReference type="EMBL" id="GET01508.1"/>
    </source>
</evidence>
<dbReference type="PANTHER" id="PTHR15081:SF1">
    <property type="entry name" value="NUCLEAR AUTOANTIGENIC SPERM PROTEIN"/>
    <property type="match status" value="1"/>
</dbReference>
<dbReference type="GO" id="GO:0034080">
    <property type="term" value="P:CENP-A containing chromatin assembly"/>
    <property type="evidence" value="ECO:0007669"/>
    <property type="project" value="TreeGrafter"/>
</dbReference>
<evidence type="ECO:0000256" key="1">
    <source>
        <dbReference type="ARBA" id="ARBA00004123"/>
    </source>
</evidence>
<organism evidence="10 11">
    <name type="scientific">Rhizophagus clarus</name>
    <dbReference type="NCBI Taxonomy" id="94130"/>
    <lineage>
        <taxon>Eukaryota</taxon>
        <taxon>Fungi</taxon>
        <taxon>Fungi incertae sedis</taxon>
        <taxon>Mucoromycota</taxon>
        <taxon>Glomeromycotina</taxon>
        <taxon>Glomeromycetes</taxon>
        <taxon>Glomerales</taxon>
        <taxon>Glomeraceae</taxon>
        <taxon>Rhizophagus</taxon>
    </lineage>
</organism>
<feature type="region of interest" description="Disordered" evidence="8">
    <location>
        <begin position="149"/>
        <end position="182"/>
    </location>
</feature>
<dbReference type="OrthoDB" id="5587616at2759"/>
<reference evidence="10" key="1">
    <citation type="submission" date="2019-10" db="EMBL/GenBank/DDBJ databases">
        <title>Conservation and host-specific expression of non-tandemly repeated heterogenous ribosome RNA gene in arbuscular mycorrhizal fungi.</title>
        <authorList>
            <person name="Maeda T."/>
            <person name="Kobayashi Y."/>
            <person name="Nakagawa T."/>
            <person name="Ezawa T."/>
            <person name="Yamaguchi K."/>
            <person name="Bino T."/>
            <person name="Nishimoto Y."/>
            <person name="Shigenobu S."/>
            <person name="Kawaguchi M."/>
        </authorList>
    </citation>
    <scope>NUCLEOTIDE SEQUENCE</scope>
    <source>
        <strain evidence="10">HR1</strain>
    </source>
</reference>
<feature type="compositionally biased region" description="Basic and acidic residues" evidence="8">
    <location>
        <begin position="159"/>
        <end position="170"/>
    </location>
</feature>
<comment type="subcellular location">
    <subcellularLocation>
        <location evidence="1">Nucleus</location>
    </subcellularLocation>
</comment>
<gene>
    <name evidence="10" type="ORF">RCL2_002791300</name>
</gene>
<dbReference type="GO" id="GO:0042393">
    <property type="term" value="F:histone binding"/>
    <property type="evidence" value="ECO:0007669"/>
    <property type="project" value="TreeGrafter"/>
</dbReference>
<evidence type="ECO:0000256" key="2">
    <source>
        <dbReference type="ARBA" id="ARBA00008402"/>
    </source>
</evidence>
<dbReference type="InterPro" id="IPR011990">
    <property type="entry name" value="TPR-like_helical_dom_sf"/>
</dbReference>
<feature type="domain" description="Tetratricopeptide SHNi-TPR" evidence="9">
    <location>
        <begin position="210"/>
        <end position="241"/>
    </location>
</feature>